<dbReference type="GO" id="GO:0008168">
    <property type="term" value="F:methyltransferase activity"/>
    <property type="evidence" value="ECO:0007669"/>
    <property type="project" value="UniProtKB-KW"/>
</dbReference>
<keyword evidence="1" id="KW-0819">tRNA processing</keyword>
<dbReference type="CDD" id="cd02440">
    <property type="entry name" value="AdoMet_MTases"/>
    <property type="match status" value="1"/>
</dbReference>
<keyword evidence="1 3" id="KW-0808">Transferase</keyword>
<reference evidence="3" key="1">
    <citation type="submission" date="2021-11" db="EMBL/GenBank/DDBJ databases">
        <authorList>
            <person name="Rodrigo-Torres L."/>
            <person name="Arahal R. D."/>
            <person name="Lucena T."/>
        </authorList>
    </citation>
    <scope>NUCLEOTIDE SEQUENCE</scope>
    <source>
        <strain evidence="3">CECT 7929</strain>
    </source>
</reference>
<dbReference type="InterPro" id="IPR013216">
    <property type="entry name" value="Methyltransf_11"/>
</dbReference>
<organism evidence="3 4">
    <name type="scientific">Vibrio stylophorae</name>
    <dbReference type="NCBI Taxonomy" id="659351"/>
    <lineage>
        <taxon>Bacteria</taxon>
        <taxon>Pseudomonadati</taxon>
        <taxon>Pseudomonadota</taxon>
        <taxon>Gammaproteobacteria</taxon>
        <taxon>Vibrionales</taxon>
        <taxon>Vibrionaceae</taxon>
        <taxon>Vibrio</taxon>
    </lineage>
</organism>
<comment type="function">
    <text evidence="1">Catalyzes the methylation of 5-carboxymethoxyuridine (cmo5U) to form 5-methoxycarbonylmethoxyuridine (mcmo5U) at position 34 in tRNAs.</text>
</comment>
<evidence type="ECO:0000259" key="2">
    <source>
        <dbReference type="Pfam" id="PF08241"/>
    </source>
</evidence>
<dbReference type="InterPro" id="IPR029063">
    <property type="entry name" value="SAM-dependent_MTases_sf"/>
</dbReference>
<dbReference type="InterPro" id="IPR033664">
    <property type="entry name" value="Cmo5U_methylTrfase"/>
</dbReference>
<dbReference type="NCBIfam" id="NF008264">
    <property type="entry name" value="PRK11036.1"/>
    <property type="match status" value="1"/>
</dbReference>
<dbReference type="HAMAP" id="MF_02057">
    <property type="entry name" value="tRNA_methyltr_CmoM"/>
    <property type="match status" value="1"/>
</dbReference>
<sequence>MNQDRNFDDIAHKFAKNIYGSGKGDIRQAVLWRDLEQILATLPKRPLRILDAGGGVGQMSQRLAALGHHVILCDISEQMLNLAKEAVTEAGLTEQYEFVHAPAQSIGEHLSAPVDLILFHAVVEWLADPESAVTHLTQQLAPGGILSLMFYNHHGLVFKNLICGNIRHIQEGMPYRKRFKLQPQKGIVPETAYGWLTNQGLNILGRSGVRCFHDYMRDTRVGEYTFDELLSMELALCQQEPYLSLGRYIHCWAQVAAE</sequence>
<gene>
    <name evidence="1 3" type="primary">cmoM</name>
    <name evidence="3" type="ORF">VST7929_01504</name>
</gene>
<comment type="caution">
    <text evidence="3">The sequence shown here is derived from an EMBL/GenBank/DDBJ whole genome shotgun (WGS) entry which is preliminary data.</text>
</comment>
<dbReference type="Pfam" id="PF08241">
    <property type="entry name" value="Methyltransf_11"/>
    <property type="match status" value="1"/>
</dbReference>
<accession>A0ABN8DSV3</accession>
<name>A0ABN8DSV3_9VIBR</name>
<evidence type="ECO:0000313" key="3">
    <source>
        <dbReference type="EMBL" id="CAH0533633.1"/>
    </source>
</evidence>
<dbReference type="RefSeq" id="WP_237466064.1">
    <property type="nucleotide sequence ID" value="NZ_CAKLDI010000001.1"/>
</dbReference>
<keyword evidence="1" id="KW-0949">S-adenosyl-L-methionine</keyword>
<dbReference type="Proteomes" id="UP000838672">
    <property type="component" value="Unassembled WGS sequence"/>
</dbReference>
<feature type="binding site" evidence="1">
    <location>
        <begin position="53"/>
        <end position="54"/>
    </location>
    <ligand>
        <name>S-adenosyl-L-methionine</name>
        <dbReference type="ChEBI" id="CHEBI:59789"/>
    </ligand>
</feature>
<dbReference type="PANTHER" id="PTHR43861:SF1">
    <property type="entry name" value="TRANS-ACONITATE 2-METHYLTRANSFERASE"/>
    <property type="match status" value="1"/>
</dbReference>
<evidence type="ECO:0000313" key="4">
    <source>
        <dbReference type="Proteomes" id="UP000838672"/>
    </source>
</evidence>
<dbReference type="SUPFAM" id="SSF53335">
    <property type="entry name" value="S-adenosyl-L-methionine-dependent methyltransferases"/>
    <property type="match status" value="1"/>
</dbReference>
<evidence type="ECO:0000256" key="1">
    <source>
        <dbReference type="HAMAP-Rule" id="MF_02057"/>
    </source>
</evidence>
<keyword evidence="1 3" id="KW-0489">Methyltransferase</keyword>
<dbReference type="Gene3D" id="3.40.50.150">
    <property type="entry name" value="Vaccinia Virus protein VP39"/>
    <property type="match status" value="1"/>
</dbReference>
<dbReference type="GO" id="GO:0032259">
    <property type="term" value="P:methylation"/>
    <property type="evidence" value="ECO:0007669"/>
    <property type="project" value="UniProtKB-KW"/>
</dbReference>
<protein>
    <recommendedName>
        <fullName evidence="1">tRNA 5-carboxymethoxyuridine methyltransferase</fullName>
        <ecNumber evidence="1">2.1.1.-</ecNumber>
    </recommendedName>
    <alternativeName>
        <fullName evidence="1">cmo5U methyltransferase</fullName>
    </alternativeName>
</protein>
<dbReference type="EC" id="2.1.1.-" evidence="1"/>
<proteinExistence type="inferred from homology"/>
<feature type="binding site" evidence="1">
    <location>
        <begin position="103"/>
        <end position="104"/>
    </location>
    <ligand>
        <name>S-adenosyl-L-methionine</name>
        <dbReference type="ChEBI" id="CHEBI:59789"/>
    </ligand>
</feature>
<feature type="binding site" evidence="1">
    <location>
        <position position="27"/>
    </location>
    <ligand>
        <name>S-adenosyl-L-methionine</name>
        <dbReference type="ChEBI" id="CHEBI:59789"/>
    </ligand>
</feature>
<comment type="catalytic activity">
    <reaction evidence="1">
        <text>5-carboxymethoxyuridine(34) in tRNA + S-adenosyl-L-methionine = 5-methoxycarbonylmethoxyuridine(34) in tRNA + S-adenosyl-L-homocysteine</text>
        <dbReference type="Rhea" id="RHEA:54080"/>
        <dbReference type="Rhea" id="RHEA-COMP:13383"/>
        <dbReference type="Rhea" id="RHEA-COMP:13781"/>
        <dbReference type="ChEBI" id="CHEBI:57856"/>
        <dbReference type="ChEBI" id="CHEBI:59789"/>
        <dbReference type="ChEBI" id="CHEBI:136879"/>
        <dbReference type="ChEBI" id="CHEBI:138053"/>
    </reaction>
</comment>
<feature type="domain" description="Methyltransferase type 11" evidence="2">
    <location>
        <begin position="50"/>
        <end position="147"/>
    </location>
</feature>
<feature type="binding site" evidence="1">
    <location>
        <position position="120"/>
    </location>
    <ligand>
        <name>S-adenosyl-L-methionine</name>
        <dbReference type="ChEBI" id="CHEBI:59789"/>
    </ligand>
</feature>
<comment type="similarity">
    <text evidence="1">Belongs to the class I-like SAM-binding methyltransferase superfamily. CmoM family.</text>
</comment>
<feature type="binding site" evidence="1">
    <location>
        <position position="74"/>
    </location>
    <ligand>
        <name>S-adenosyl-L-methionine</name>
        <dbReference type="ChEBI" id="CHEBI:59789"/>
    </ligand>
</feature>
<dbReference type="PANTHER" id="PTHR43861">
    <property type="entry name" value="TRANS-ACONITATE 2-METHYLTRANSFERASE-RELATED"/>
    <property type="match status" value="1"/>
</dbReference>
<keyword evidence="4" id="KW-1185">Reference proteome</keyword>
<dbReference type="EMBL" id="CAKLDI010000001">
    <property type="protein sequence ID" value="CAH0533633.1"/>
    <property type="molecule type" value="Genomic_DNA"/>
</dbReference>